<protein>
    <recommendedName>
        <fullName evidence="3">ABC-type transport auxiliary lipoprotein component domain-containing protein</fullName>
    </recommendedName>
</protein>
<dbReference type="EMBL" id="VLLN01000012">
    <property type="protein sequence ID" value="TWJ18957.1"/>
    <property type="molecule type" value="Genomic_DNA"/>
</dbReference>
<proteinExistence type="predicted"/>
<name>A0A562VMJ6_9BACT</name>
<evidence type="ECO:0000313" key="1">
    <source>
        <dbReference type="EMBL" id="TWJ18957.1"/>
    </source>
</evidence>
<dbReference type="Proteomes" id="UP000319449">
    <property type="component" value="Unassembled WGS sequence"/>
</dbReference>
<organism evidence="1 2">
    <name type="scientific">Geobacter argillaceus</name>
    <dbReference type="NCBI Taxonomy" id="345631"/>
    <lineage>
        <taxon>Bacteria</taxon>
        <taxon>Pseudomonadati</taxon>
        <taxon>Thermodesulfobacteriota</taxon>
        <taxon>Desulfuromonadia</taxon>
        <taxon>Geobacterales</taxon>
        <taxon>Geobacteraceae</taxon>
        <taxon>Geobacter</taxon>
    </lineage>
</organism>
<accession>A0A562VMJ6</accession>
<keyword evidence="2" id="KW-1185">Reference proteome</keyword>
<reference evidence="1 2" key="1">
    <citation type="submission" date="2019-07" db="EMBL/GenBank/DDBJ databases">
        <title>Genomic Encyclopedia of Archaeal and Bacterial Type Strains, Phase II (KMG-II): from individual species to whole genera.</title>
        <authorList>
            <person name="Goeker M."/>
        </authorList>
    </citation>
    <scope>NUCLEOTIDE SEQUENCE [LARGE SCALE GENOMIC DNA]</scope>
    <source>
        <strain evidence="1 2">ATCC BAA-1139</strain>
    </source>
</reference>
<sequence length="194" mass="21405">MVIPGTRVSLRKSAFLLFAVASLLLVGGCASENRVLVARSFTVPATQEVLPILPFVGTLVPETFSTAVFDNCVDILNDNHAQTSIKWFSIIKDDLQEVTKALPPDHLYVSGELWSYIESSGCCSTELQVKARVRVLKAGTQEQLYEAEIPMSSFFEHDRSTLTTERSRLAMRLSSEMAAQILNVLKSRAPAPFP</sequence>
<comment type="caution">
    <text evidence="1">The sequence shown here is derived from an EMBL/GenBank/DDBJ whole genome shotgun (WGS) entry which is preliminary data.</text>
</comment>
<dbReference type="PROSITE" id="PS51257">
    <property type="entry name" value="PROKAR_LIPOPROTEIN"/>
    <property type="match status" value="1"/>
</dbReference>
<gene>
    <name evidence="1" type="ORF">JN12_02174</name>
</gene>
<dbReference type="AlphaFoldDB" id="A0A562VMJ6"/>
<evidence type="ECO:0000313" key="2">
    <source>
        <dbReference type="Proteomes" id="UP000319449"/>
    </source>
</evidence>
<evidence type="ECO:0008006" key="3">
    <source>
        <dbReference type="Google" id="ProtNLM"/>
    </source>
</evidence>